<reference evidence="1 2" key="1">
    <citation type="submission" date="2023-05" db="EMBL/GenBank/DDBJ databases">
        <title>Sequencing and Assembly of Streptomyces sp. NP73.</title>
        <authorList>
            <person name="Konwar A.N."/>
            <person name="Saikia K."/>
            <person name="Thakur D."/>
        </authorList>
    </citation>
    <scope>NUCLEOTIDE SEQUENCE [LARGE SCALE GENOMIC DNA]</scope>
    <source>
        <strain evidence="1 2">NP73</strain>
    </source>
</reference>
<gene>
    <name evidence="1" type="ORF">QEZ40_002630</name>
</gene>
<dbReference type="RefSeq" id="WP_285343416.1">
    <property type="nucleotide sequence ID" value="NZ_JASITI010000021.1"/>
</dbReference>
<dbReference type="Proteomes" id="UP001223390">
    <property type="component" value="Unassembled WGS sequence"/>
</dbReference>
<protein>
    <submittedName>
        <fullName evidence="1">Uncharacterized protein</fullName>
    </submittedName>
</protein>
<comment type="caution">
    <text evidence="1">The sequence shown here is derived from an EMBL/GenBank/DDBJ whole genome shotgun (WGS) entry which is preliminary data.</text>
</comment>
<sequence>MGRRHTDAETLVRRGTDGQLYMAAQEVTALLRDLAQAFGLQAATDGAARPDGRTTPLRLDGDTLRAVADVLEAQADALDVQLIAMSGPSAVRRDGSAA</sequence>
<dbReference type="EMBL" id="JASITI010000021">
    <property type="protein sequence ID" value="MDK9497687.1"/>
    <property type="molecule type" value="Genomic_DNA"/>
</dbReference>
<keyword evidence="2" id="KW-1185">Reference proteome</keyword>
<proteinExistence type="predicted"/>
<evidence type="ECO:0000313" key="1">
    <source>
        <dbReference type="EMBL" id="MDK9497687.1"/>
    </source>
</evidence>
<evidence type="ECO:0000313" key="2">
    <source>
        <dbReference type="Proteomes" id="UP001223390"/>
    </source>
</evidence>
<accession>A0ABT7GVQ2</accession>
<name>A0ABT7GVQ2_9ACTN</name>
<organism evidence="1 2">
    <name type="scientific">Streptomyces katrae</name>
    <dbReference type="NCBI Taxonomy" id="68223"/>
    <lineage>
        <taxon>Bacteria</taxon>
        <taxon>Bacillati</taxon>
        <taxon>Actinomycetota</taxon>
        <taxon>Actinomycetes</taxon>
        <taxon>Kitasatosporales</taxon>
        <taxon>Streptomycetaceae</taxon>
        <taxon>Streptomyces</taxon>
    </lineage>
</organism>